<dbReference type="AlphaFoldDB" id="A0AAV7PWV2"/>
<evidence type="ECO:0000256" key="1">
    <source>
        <dbReference type="SAM" id="Phobius"/>
    </source>
</evidence>
<reference evidence="2" key="1">
    <citation type="journal article" date="2022" name="bioRxiv">
        <title>Sequencing and chromosome-scale assembly of the giantPleurodeles waltlgenome.</title>
        <authorList>
            <person name="Brown T."/>
            <person name="Elewa A."/>
            <person name="Iarovenko S."/>
            <person name="Subramanian E."/>
            <person name="Araus A.J."/>
            <person name="Petzold A."/>
            <person name="Susuki M."/>
            <person name="Suzuki K.-i.T."/>
            <person name="Hayashi T."/>
            <person name="Toyoda A."/>
            <person name="Oliveira C."/>
            <person name="Osipova E."/>
            <person name="Leigh N.D."/>
            <person name="Simon A."/>
            <person name="Yun M.H."/>
        </authorList>
    </citation>
    <scope>NUCLEOTIDE SEQUENCE</scope>
    <source>
        <strain evidence="2">20211129_DDA</strain>
        <tissue evidence="2">Liver</tissue>
    </source>
</reference>
<sequence>LGGGSETVDLRYSCCTCEKENVTAQPCFPQLILLWPAVVLVWALSFWALFTTFVVQNRPASFELENLSSSVTTTLVQKGTLLLPGGIS</sequence>
<gene>
    <name evidence="2" type="ORF">NDU88_010987</name>
</gene>
<comment type="caution">
    <text evidence="2">The sequence shown here is derived from an EMBL/GenBank/DDBJ whole genome shotgun (WGS) entry which is preliminary data.</text>
</comment>
<keyword evidence="1" id="KW-1133">Transmembrane helix</keyword>
<proteinExistence type="predicted"/>
<dbReference type="Proteomes" id="UP001066276">
    <property type="component" value="Chromosome 7"/>
</dbReference>
<feature type="non-terminal residue" evidence="2">
    <location>
        <position position="88"/>
    </location>
</feature>
<feature type="transmembrane region" description="Helical" evidence="1">
    <location>
        <begin position="32"/>
        <end position="55"/>
    </location>
</feature>
<keyword evidence="3" id="KW-1185">Reference proteome</keyword>
<evidence type="ECO:0000313" key="3">
    <source>
        <dbReference type="Proteomes" id="UP001066276"/>
    </source>
</evidence>
<feature type="non-terminal residue" evidence="2">
    <location>
        <position position="1"/>
    </location>
</feature>
<protein>
    <submittedName>
        <fullName evidence="2">Uncharacterized protein</fullName>
    </submittedName>
</protein>
<name>A0AAV7PWV2_PLEWA</name>
<evidence type="ECO:0000313" key="2">
    <source>
        <dbReference type="EMBL" id="KAJ1132683.1"/>
    </source>
</evidence>
<organism evidence="2 3">
    <name type="scientific">Pleurodeles waltl</name>
    <name type="common">Iberian ribbed newt</name>
    <dbReference type="NCBI Taxonomy" id="8319"/>
    <lineage>
        <taxon>Eukaryota</taxon>
        <taxon>Metazoa</taxon>
        <taxon>Chordata</taxon>
        <taxon>Craniata</taxon>
        <taxon>Vertebrata</taxon>
        <taxon>Euteleostomi</taxon>
        <taxon>Amphibia</taxon>
        <taxon>Batrachia</taxon>
        <taxon>Caudata</taxon>
        <taxon>Salamandroidea</taxon>
        <taxon>Salamandridae</taxon>
        <taxon>Pleurodelinae</taxon>
        <taxon>Pleurodeles</taxon>
    </lineage>
</organism>
<accession>A0AAV7PWV2</accession>
<keyword evidence="1" id="KW-0812">Transmembrane</keyword>
<dbReference type="EMBL" id="JANPWB010000011">
    <property type="protein sequence ID" value="KAJ1132683.1"/>
    <property type="molecule type" value="Genomic_DNA"/>
</dbReference>
<keyword evidence="1" id="KW-0472">Membrane</keyword>